<name>A0A1F2PAZ5_9EURY</name>
<evidence type="ECO:0000259" key="1">
    <source>
        <dbReference type="SMART" id="SM00359"/>
    </source>
</evidence>
<accession>A0A1F2PAZ5</accession>
<sequence length="77" mass="8221">MRVVVADEAVPFVRDGRSAFAKHVVAVDDAIRPFDEVLIVDRFDNLIGTGKALLSACEITSFMRGVAVDVRSGTGGN</sequence>
<dbReference type="SUPFAM" id="SSF88697">
    <property type="entry name" value="PUA domain-like"/>
    <property type="match status" value="1"/>
</dbReference>
<reference evidence="2" key="1">
    <citation type="submission" date="2016-05" db="EMBL/GenBank/DDBJ databases">
        <title>Microbial consortia oxidize butane by reversing methanogenesis.</title>
        <authorList>
            <person name="Laso-Perez R."/>
            <person name="Richter M."/>
            <person name="Wegener G."/>
            <person name="Musat F."/>
        </authorList>
    </citation>
    <scope>NUCLEOTIDE SEQUENCE [LARGE SCALE GENOMIC DNA]</scope>
    <source>
        <strain evidence="2">BOX2</strain>
    </source>
</reference>
<dbReference type="GO" id="GO:0003723">
    <property type="term" value="F:RNA binding"/>
    <property type="evidence" value="ECO:0007669"/>
    <property type="project" value="InterPro"/>
</dbReference>
<keyword evidence="3" id="KW-1185">Reference proteome</keyword>
<dbReference type="SMART" id="SM00359">
    <property type="entry name" value="PUA"/>
    <property type="match status" value="1"/>
</dbReference>
<proteinExistence type="predicted"/>
<dbReference type="STRING" id="1838285.SCAL_001246"/>
<evidence type="ECO:0000313" key="3">
    <source>
        <dbReference type="Proteomes" id="UP000186940"/>
    </source>
</evidence>
<dbReference type="NCBIfam" id="TIGR00451">
    <property type="entry name" value="unchar_dom_2"/>
    <property type="match status" value="1"/>
</dbReference>
<dbReference type="AlphaFoldDB" id="A0A1F2PAZ5"/>
<dbReference type="CDD" id="cd21149">
    <property type="entry name" value="PUA_archaeosine_TGT"/>
    <property type="match status" value="1"/>
</dbReference>
<dbReference type="InterPro" id="IPR015947">
    <property type="entry name" value="PUA-like_sf"/>
</dbReference>
<evidence type="ECO:0000313" key="2">
    <source>
        <dbReference type="EMBL" id="OFV67871.1"/>
    </source>
</evidence>
<dbReference type="PROSITE" id="PS50890">
    <property type="entry name" value="PUA"/>
    <property type="match status" value="1"/>
</dbReference>
<protein>
    <submittedName>
        <fullName evidence="2">PUA domain protein</fullName>
    </submittedName>
</protein>
<dbReference type="Gene3D" id="2.30.130.10">
    <property type="entry name" value="PUA domain"/>
    <property type="match status" value="1"/>
</dbReference>
<comment type="caution">
    <text evidence="2">The sequence shown here is derived from an EMBL/GenBank/DDBJ whole genome shotgun (WGS) entry which is preliminary data.</text>
</comment>
<organism evidence="2 3">
    <name type="scientific">Candidatus Syntropharchaeum caldarium</name>
    <dbReference type="NCBI Taxonomy" id="1838285"/>
    <lineage>
        <taxon>Archaea</taxon>
        <taxon>Methanobacteriati</taxon>
        <taxon>Methanobacteriota</taxon>
        <taxon>Stenosarchaea group</taxon>
        <taxon>Methanomicrobia</taxon>
        <taxon>Methanosarcinales</taxon>
        <taxon>ANME-2 cluster</taxon>
        <taxon>Candidatus Syntropharchaeum</taxon>
    </lineage>
</organism>
<dbReference type="Pfam" id="PF01472">
    <property type="entry name" value="PUA"/>
    <property type="match status" value="1"/>
</dbReference>
<gene>
    <name evidence="2" type="ORF">SCAL_001246</name>
</gene>
<dbReference type="InterPro" id="IPR036974">
    <property type="entry name" value="PUA_sf"/>
</dbReference>
<feature type="domain" description="PUA" evidence="1">
    <location>
        <begin position="1"/>
        <end position="75"/>
    </location>
</feature>
<dbReference type="EMBL" id="LYOS01000003">
    <property type="protein sequence ID" value="OFV67871.1"/>
    <property type="molecule type" value="Genomic_DNA"/>
</dbReference>
<dbReference type="Proteomes" id="UP000186940">
    <property type="component" value="Unassembled WGS sequence"/>
</dbReference>
<dbReference type="InterPro" id="IPR004521">
    <property type="entry name" value="Uncharacterised_CHP00451"/>
</dbReference>
<dbReference type="InterPro" id="IPR002478">
    <property type="entry name" value="PUA"/>
</dbReference>